<keyword evidence="2" id="KW-1185">Reference proteome</keyword>
<protein>
    <submittedName>
        <fullName evidence="1">Uncharacterized protein</fullName>
    </submittedName>
</protein>
<name>A0A4D6MQM7_VIGUN</name>
<evidence type="ECO:0000313" key="1">
    <source>
        <dbReference type="EMBL" id="QCE03368.1"/>
    </source>
</evidence>
<sequence length="71" mass="7198">MALSSRPCIVAGVSVAIWVETYCAVSSCDGHGTFFFLGSCVATELAVGLVAGVGGSGATCGDFARGFRTFR</sequence>
<gene>
    <name evidence="1" type="ORF">DEO72_LG8g1392</name>
</gene>
<dbReference type="EMBL" id="CP039352">
    <property type="protein sequence ID" value="QCE03368.1"/>
    <property type="molecule type" value="Genomic_DNA"/>
</dbReference>
<dbReference type="Proteomes" id="UP000501690">
    <property type="component" value="Linkage Group LG8"/>
</dbReference>
<proteinExistence type="predicted"/>
<accession>A0A4D6MQM7</accession>
<evidence type="ECO:0000313" key="2">
    <source>
        <dbReference type="Proteomes" id="UP000501690"/>
    </source>
</evidence>
<dbReference type="AlphaFoldDB" id="A0A4D6MQM7"/>
<organism evidence="1 2">
    <name type="scientific">Vigna unguiculata</name>
    <name type="common">Cowpea</name>
    <dbReference type="NCBI Taxonomy" id="3917"/>
    <lineage>
        <taxon>Eukaryota</taxon>
        <taxon>Viridiplantae</taxon>
        <taxon>Streptophyta</taxon>
        <taxon>Embryophyta</taxon>
        <taxon>Tracheophyta</taxon>
        <taxon>Spermatophyta</taxon>
        <taxon>Magnoliopsida</taxon>
        <taxon>eudicotyledons</taxon>
        <taxon>Gunneridae</taxon>
        <taxon>Pentapetalae</taxon>
        <taxon>rosids</taxon>
        <taxon>fabids</taxon>
        <taxon>Fabales</taxon>
        <taxon>Fabaceae</taxon>
        <taxon>Papilionoideae</taxon>
        <taxon>50 kb inversion clade</taxon>
        <taxon>NPAAA clade</taxon>
        <taxon>indigoferoid/millettioid clade</taxon>
        <taxon>Phaseoleae</taxon>
        <taxon>Vigna</taxon>
    </lineage>
</organism>
<reference evidence="1 2" key="1">
    <citation type="submission" date="2019-04" db="EMBL/GenBank/DDBJ databases">
        <title>An improved genome assembly and genetic linkage map for asparagus bean, Vigna unguiculata ssp. sesquipedialis.</title>
        <authorList>
            <person name="Xia Q."/>
            <person name="Zhang R."/>
            <person name="Dong Y."/>
        </authorList>
    </citation>
    <scope>NUCLEOTIDE SEQUENCE [LARGE SCALE GENOMIC DNA]</scope>
    <source>
        <tissue evidence="1">Leaf</tissue>
    </source>
</reference>